<feature type="chain" id="PRO_5023128092" evidence="1">
    <location>
        <begin position="23"/>
        <end position="532"/>
    </location>
</feature>
<protein>
    <submittedName>
        <fullName evidence="4">Serine hydrolase</fullName>
    </submittedName>
</protein>
<dbReference type="InterPro" id="IPR050491">
    <property type="entry name" value="AmpC-like"/>
</dbReference>
<dbReference type="Gene3D" id="3.40.710.10">
    <property type="entry name" value="DD-peptidase/beta-lactamase superfamily"/>
    <property type="match status" value="1"/>
</dbReference>
<dbReference type="InterPro" id="IPR001466">
    <property type="entry name" value="Beta-lactam-related"/>
</dbReference>
<dbReference type="AlphaFoldDB" id="A0A5D6UYQ4"/>
<dbReference type="InterPro" id="IPR012338">
    <property type="entry name" value="Beta-lactam/transpept-like"/>
</dbReference>
<proteinExistence type="predicted"/>
<gene>
    <name evidence="4" type="ORF">FY528_13655</name>
</gene>
<name>A0A5D6UYQ4_9BACT</name>
<feature type="domain" description="Beta-lactamase-related" evidence="2">
    <location>
        <begin position="43"/>
        <end position="371"/>
    </location>
</feature>
<keyword evidence="5" id="KW-1185">Reference proteome</keyword>
<dbReference type="Proteomes" id="UP000322791">
    <property type="component" value="Unassembled WGS sequence"/>
</dbReference>
<dbReference type="Pfam" id="PF11954">
    <property type="entry name" value="DUF3471"/>
    <property type="match status" value="1"/>
</dbReference>
<dbReference type="EMBL" id="VTHL01000014">
    <property type="protein sequence ID" value="TYZ08087.1"/>
    <property type="molecule type" value="Genomic_DNA"/>
</dbReference>
<evidence type="ECO:0000313" key="5">
    <source>
        <dbReference type="Proteomes" id="UP000322791"/>
    </source>
</evidence>
<keyword evidence="4" id="KW-0378">Hydrolase</keyword>
<comment type="caution">
    <text evidence="4">The sequence shown here is derived from an EMBL/GenBank/DDBJ whole genome shotgun (WGS) entry which is preliminary data.</text>
</comment>
<dbReference type="InterPro" id="IPR021860">
    <property type="entry name" value="Peptidase_S12_Pab87-rel_C"/>
</dbReference>
<evidence type="ECO:0000256" key="1">
    <source>
        <dbReference type="SAM" id="SignalP"/>
    </source>
</evidence>
<feature type="signal peptide" evidence="1">
    <location>
        <begin position="1"/>
        <end position="22"/>
    </location>
</feature>
<dbReference type="RefSeq" id="WP_149071581.1">
    <property type="nucleotide sequence ID" value="NZ_VTHL01000014.1"/>
</dbReference>
<evidence type="ECO:0000259" key="2">
    <source>
        <dbReference type="Pfam" id="PF00144"/>
    </source>
</evidence>
<evidence type="ECO:0000259" key="3">
    <source>
        <dbReference type="Pfam" id="PF11954"/>
    </source>
</evidence>
<dbReference type="SUPFAM" id="SSF56601">
    <property type="entry name" value="beta-lactamase/transpeptidase-like"/>
    <property type="match status" value="1"/>
</dbReference>
<evidence type="ECO:0000313" key="4">
    <source>
        <dbReference type="EMBL" id="TYZ08087.1"/>
    </source>
</evidence>
<feature type="domain" description="Peptidase S12 Pab87-related C-terminal" evidence="3">
    <location>
        <begin position="425"/>
        <end position="525"/>
    </location>
</feature>
<reference evidence="4 5" key="1">
    <citation type="submission" date="2019-08" db="EMBL/GenBank/DDBJ databases">
        <authorList>
            <person name="Seo M.-J."/>
        </authorList>
    </citation>
    <scope>NUCLEOTIDE SEQUENCE [LARGE SCALE GENOMIC DNA]</scope>
    <source>
        <strain evidence="4 5">KIGAM108</strain>
    </source>
</reference>
<dbReference type="PANTHER" id="PTHR46825:SF15">
    <property type="entry name" value="BETA-LACTAMASE-RELATED DOMAIN-CONTAINING PROTEIN"/>
    <property type="match status" value="1"/>
</dbReference>
<accession>A0A5D6UYQ4</accession>
<keyword evidence="1" id="KW-0732">Signal</keyword>
<dbReference type="Gene3D" id="2.40.128.600">
    <property type="match status" value="1"/>
</dbReference>
<sequence length="532" mass="58009">MYRLSLLGSLLGLLLLAQPVAAQAPASPVTSPPLDQAALDAVVNRTLKAFDVPGIAVAVVKDGQVVLAKGYGVSSLATKAPMDANTLFGIASNTKAFTAAALGLLVEEGKLRWDDKVTDHIPEFRMYDPYVTAEFTVRDLLTHRSGLGLGAGDLMMFPDSADFTIKDVIHNLRYFKPVSSFRSKYDYDNNLYLVAGEIVARVAGQPWADFVETRLLKPLGMSRSATLYARLPDRTNVIDGHGPVDGKVQVVRRDLNTLIGPAGGMYSSVNDLSKWALMLLGGPGAPASLLKPTTQRELWTPQTILPVSAAPSPYNTHFAAYGLGWFLRDVRGYKEVSHTGGEIGMVTKVLLIPELRLGIIVLTNQESGAAFTAVSNHIEDHYLGVQGLDRVQEMADRMSKAQGADMLATAAVWKQVAAAQKAAPKRPDYAPLAGRYHDAWLGDVTLTAQGPQLWLRSVRAPRLLGQVLPYRGNTYVVRWKERSFNADAFASFTFDEQGRATGFKMKPISPLTDFSYDFQDLDLQRVEATTQP</sequence>
<dbReference type="Pfam" id="PF00144">
    <property type="entry name" value="Beta-lactamase"/>
    <property type="match status" value="1"/>
</dbReference>
<organism evidence="4 5">
    <name type="scientific">Hymenobacter lutimineralis</name>
    <dbReference type="NCBI Taxonomy" id="2606448"/>
    <lineage>
        <taxon>Bacteria</taxon>
        <taxon>Pseudomonadati</taxon>
        <taxon>Bacteroidota</taxon>
        <taxon>Cytophagia</taxon>
        <taxon>Cytophagales</taxon>
        <taxon>Hymenobacteraceae</taxon>
        <taxon>Hymenobacter</taxon>
    </lineage>
</organism>
<dbReference type="PANTHER" id="PTHR46825">
    <property type="entry name" value="D-ALANYL-D-ALANINE-CARBOXYPEPTIDASE/ENDOPEPTIDASE AMPH"/>
    <property type="match status" value="1"/>
</dbReference>
<dbReference type="GO" id="GO:0016787">
    <property type="term" value="F:hydrolase activity"/>
    <property type="evidence" value="ECO:0007669"/>
    <property type="project" value="UniProtKB-KW"/>
</dbReference>